<dbReference type="EMBL" id="JAVRIC010000019">
    <property type="protein sequence ID" value="MDT0498262.1"/>
    <property type="molecule type" value="Genomic_DNA"/>
</dbReference>
<evidence type="ECO:0000313" key="2">
    <source>
        <dbReference type="Proteomes" id="UP001254608"/>
    </source>
</evidence>
<dbReference type="Gene3D" id="1.25.40.10">
    <property type="entry name" value="Tetratricopeptide repeat domain"/>
    <property type="match status" value="4"/>
</dbReference>
<dbReference type="Pfam" id="PF13432">
    <property type="entry name" value="TPR_16"/>
    <property type="match status" value="1"/>
</dbReference>
<dbReference type="SUPFAM" id="SSF48452">
    <property type="entry name" value="TPR-like"/>
    <property type="match status" value="3"/>
</dbReference>
<evidence type="ECO:0000313" key="1">
    <source>
        <dbReference type="EMBL" id="MDT0498262.1"/>
    </source>
</evidence>
<sequence length="934" mass="103840">MKPRHWIATVAVLSAGCASTIENSSPSIREALDRKQPAPEELTVEQSTKIEANPQLALENYREIMKLQPDNETRAEALRRVADLQIEVEDVEPGTDDAALKNSIGIYQDLLKSNRDGKANDRVLYQLARAYQSLGETELSIDTLARLQAEYPDSSYASDSHFRRGELLFASNRLSEAATEYRAVMALGDATPFYEAAEYKLAWSLYKQSDYEAAVAVLFTILDRDLPPDPSSDPQAAVDATAGGKRALVKDVLRVTSLSFAAMGGGPAMNGYLDSHEEPAYYPLLYRSLGDQLLEQERYNDAGEAYAAFVQRHSNDLLAPEFQASVIDAYRQGGFAELIIREKERYANTYDPRAPYWKGRPVPDEVMTALRQHFDDLAKYYHSQASADPETRSGDFLTAASWYRRLLDVFPNDPAAPESNFLLGETLYAGGKTLEAAQQYTRTAYDYPPHPRSAEAAYAAVLAYQQYAAKVPAEERPQALRLAIDSGKRFAAAHPQHPQALPVLTRATEDLFEIKAFDESVTVAQQVLTAQPAAPVPLRRTALAVSADAEFTQEDYPASEAAYAALLRMVPVQEAEEHERVTEQLAASIYKQAEAARAAGDQRAATEQFLRVGKITPNASIRANADYDAAASLIELEDWAGAATVLESFRSRFPQHEFAADVDKKLAVSYERDTQPVQAAIAYQRIANRDTESQDIRREAAWKSAQLYDEANRPGDAAGAYESYVRAYPQPIDSAFAARQRLTEIYKAQGNTGQYRYWLGQVVAADAQAGAARSDATRLAAARASLELGRMEARRARALRLNLPIEQSLPPKREAMQSSIDILSAAADYGFAEVTTAATLELGDLYRAFARALMESERPRNLDDLALEQYDLLLEEQAYPFEEKSIEWYETNLKRIRNGVYDTSVKKSYDALVDIAPGQYAKRMKAEEYYDALR</sequence>
<reference evidence="1 2" key="1">
    <citation type="submission" date="2023-09" db="EMBL/GenBank/DDBJ databases">
        <authorList>
            <person name="Rey-Velasco X."/>
        </authorList>
    </citation>
    <scope>NUCLEOTIDE SEQUENCE [LARGE SCALE GENOMIC DNA]</scope>
    <source>
        <strain evidence="1 2">W345</strain>
    </source>
</reference>
<dbReference type="InterPro" id="IPR011990">
    <property type="entry name" value="TPR-like_helical_dom_sf"/>
</dbReference>
<dbReference type="Pfam" id="PF13174">
    <property type="entry name" value="TPR_6"/>
    <property type="match status" value="2"/>
</dbReference>
<gene>
    <name evidence="1" type="ORF">RM530_12925</name>
</gene>
<dbReference type="InterPro" id="IPR019734">
    <property type="entry name" value="TPR_rpt"/>
</dbReference>
<dbReference type="RefSeq" id="WP_311365648.1">
    <property type="nucleotide sequence ID" value="NZ_JAVRIC010000019.1"/>
</dbReference>
<organism evidence="1 2">
    <name type="scientific">Banduia mediterranea</name>
    <dbReference type="NCBI Taxonomy" id="3075609"/>
    <lineage>
        <taxon>Bacteria</taxon>
        <taxon>Pseudomonadati</taxon>
        <taxon>Pseudomonadota</taxon>
        <taxon>Gammaproteobacteria</taxon>
        <taxon>Nevskiales</taxon>
        <taxon>Algiphilaceae</taxon>
        <taxon>Banduia</taxon>
    </lineage>
</organism>
<comment type="caution">
    <text evidence="1">The sequence shown here is derived from an EMBL/GenBank/DDBJ whole genome shotgun (WGS) entry which is preliminary data.</text>
</comment>
<accession>A0ABU2WK73</accession>
<protein>
    <submittedName>
        <fullName evidence="1">Tetratricopeptide repeat protein</fullName>
    </submittedName>
</protein>
<name>A0ABU2WK73_9GAMM</name>
<keyword evidence="2" id="KW-1185">Reference proteome</keyword>
<dbReference type="PROSITE" id="PS51257">
    <property type="entry name" value="PROKAR_LIPOPROTEIN"/>
    <property type="match status" value="1"/>
</dbReference>
<dbReference type="Proteomes" id="UP001254608">
    <property type="component" value="Unassembled WGS sequence"/>
</dbReference>
<proteinExistence type="predicted"/>